<evidence type="ECO:0000313" key="2">
    <source>
        <dbReference type="EnsemblMetazoa" id="CLYHEMP008921.1"/>
    </source>
</evidence>
<evidence type="ECO:0000256" key="1">
    <source>
        <dbReference type="SAM" id="Coils"/>
    </source>
</evidence>
<dbReference type="Proteomes" id="UP000594262">
    <property type="component" value="Unplaced"/>
</dbReference>
<proteinExistence type="predicted"/>
<dbReference type="EnsemblMetazoa" id="CLYHEMT008921.1">
    <property type="protein sequence ID" value="CLYHEMP008921.1"/>
    <property type="gene ID" value="CLYHEMG008921"/>
</dbReference>
<accession>A0A7M5WS61</accession>
<protein>
    <submittedName>
        <fullName evidence="2">Uncharacterized protein</fullName>
    </submittedName>
</protein>
<dbReference type="AlphaFoldDB" id="A0A7M5WS61"/>
<evidence type="ECO:0000313" key="3">
    <source>
        <dbReference type="Proteomes" id="UP000594262"/>
    </source>
</evidence>
<sequence length="264" mass="31190">MMRNFADYRINSSEEYRLMYLHEVDQNKKLKLVNEDQETTIEDLRKQLTAMTAKFAQSQNNTEVLEEKLQKQTQKASYFEEKQVENEKKIAEVTKECQKQEERVIKVKALSAEMLDELDKADRKIQSLESRVDKQADFITQKSFINKELSQQVKDLKKSCKVAEKKSAKDTMLIRRLKVTVFQQQNTIKMYEDFKSRFEARENKILLKLGELTLHQEGKSRDFFSFRQESQSQWLVKSINALFESNILSRVETHLAAESNERLI</sequence>
<keyword evidence="1" id="KW-0175">Coiled coil</keyword>
<feature type="coiled-coil region" evidence="1">
    <location>
        <begin position="27"/>
        <end position="166"/>
    </location>
</feature>
<name>A0A7M5WS61_9CNID</name>
<reference evidence="2" key="1">
    <citation type="submission" date="2021-01" db="UniProtKB">
        <authorList>
            <consortium name="EnsemblMetazoa"/>
        </authorList>
    </citation>
    <scope>IDENTIFICATION</scope>
</reference>
<keyword evidence="3" id="KW-1185">Reference proteome</keyword>
<organism evidence="2 3">
    <name type="scientific">Clytia hemisphaerica</name>
    <dbReference type="NCBI Taxonomy" id="252671"/>
    <lineage>
        <taxon>Eukaryota</taxon>
        <taxon>Metazoa</taxon>
        <taxon>Cnidaria</taxon>
        <taxon>Hydrozoa</taxon>
        <taxon>Hydroidolina</taxon>
        <taxon>Leptothecata</taxon>
        <taxon>Obeliida</taxon>
        <taxon>Clytiidae</taxon>
        <taxon>Clytia</taxon>
    </lineage>
</organism>